<dbReference type="PANTHER" id="PTHR40644:SF1">
    <property type="entry name" value="UPF0653 PROTEIN C607.02C"/>
    <property type="match status" value="1"/>
</dbReference>
<feature type="region of interest" description="Disordered" evidence="1">
    <location>
        <begin position="168"/>
        <end position="277"/>
    </location>
</feature>
<dbReference type="GeneID" id="91093183"/>
<name>A0AAX4JR98_9TREE</name>
<dbReference type="EMBL" id="CP144100">
    <property type="protein sequence ID" value="WWC87621.1"/>
    <property type="molecule type" value="Genomic_DNA"/>
</dbReference>
<feature type="compositionally biased region" description="Basic and acidic residues" evidence="1">
    <location>
        <begin position="177"/>
        <end position="186"/>
    </location>
</feature>
<evidence type="ECO:0000256" key="1">
    <source>
        <dbReference type="SAM" id="MobiDB-lite"/>
    </source>
</evidence>
<evidence type="ECO:0000313" key="3">
    <source>
        <dbReference type="Proteomes" id="UP001355207"/>
    </source>
</evidence>
<accession>A0AAX4JR98</accession>
<gene>
    <name evidence="2" type="ORF">L201_002511</name>
</gene>
<organism evidence="2 3">
    <name type="scientific">Kwoniella dendrophila CBS 6074</name>
    <dbReference type="NCBI Taxonomy" id="1295534"/>
    <lineage>
        <taxon>Eukaryota</taxon>
        <taxon>Fungi</taxon>
        <taxon>Dikarya</taxon>
        <taxon>Basidiomycota</taxon>
        <taxon>Agaricomycotina</taxon>
        <taxon>Tremellomycetes</taxon>
        <taxon>Tremellales</taxon>
        <taxon>Cryptococcaceae</taxon>
        <taxon>Kwoniella</taxon>
    </lineage>
</organism>
<feature type="compositionally biased region" description="Basic and acidic residues" evidence="1">
    <location>
        <begin position="219"/>
        <end position="232"/>
    </location>
</feature>
<dbReference type="RefSeq" id="XP_066074384.1">
    <property type="nucleotide sequence ID" value="XM_066218287.1"/>
</dbReference>
<feature type="region of interest" description="Disordered" evidence="1">
    <location>
        <begin position="1"/>
        <end position="37"/>
    </location>
</feature>
<dbReference type="Proteomes" id="UP001355207">
    <property type="component" value="Chromosome 3"/>
</dbReference>
<feature type="compositionally biased region" description="Polar residues" evidence="1">
    <location>
        <begin position="74"/>
        <end position="88"/>
    </location>
</feature>
<feature type="compositionally biased region" description="Acidic residues" evidence="1">
    <location>
        <begin position="196"/>
        <end position="210"/>
    </location>
</feature>
<keyword evidence="3" id="KW-1185">Reference proteome</keyword>
<feature type="compositionally biased region" description="Basic and acidic residues" evidence="1">
    <location>
        <begin position="93"/>
        <end position="103"/>
    </location>
</feature>
<feature type="region of interest" description="Disordered" evidence="1">
    <location>
        <begin position="49"/>
        <end position="112"/>
    </location>
</feature>
<feature type="compositionally biased region" description="Basic and acidic residues" evidence="1">
    <location>
        <begin position="60"/>
        <end position="71"/>
    </location>
</feature>
<evidence type="ECO:0000313" key="2">
    <source>
        <dbReference type="EMBL" id="WWC87621.1"/>
    </source>
</evidence>
<sequence>MPHKRSKKSVRDAETAKRGSNLPPSAKATTSLYDDTPKSATRIISGWKFQSEFRGSGRTNSEDTGERDKLKIATSKQNTKNGQSSSSAGKVISTEKGKGKEKLPSILPNESLGEYNRRIESILRPGVSKAMKDAESSKQLEISNLLKDKKINKKKSKLEKLIKDGKLPKEALTNFLKEQEQKEKDKLNKRKRNDNDDLDDDDEEEGSENDEEKKRRKPIKEFKEIEKPRRLNDIVQAPPQLPHLRKSSTPKSNTSSKEAYTAIGNNTSRLPLNAGQKRILEEERERVVKMYREMKAQKEVEREKQAKKPKVKA</sequence>
<reference evidence="2 3" key="1">
    <citation type="submission" date="2024-01" db="EMBL/GenBank/DDBJ databases">
        <title>Comparative genomics of Cryptococcus and Kwoniella reveals pathogenesis evolution and contrasting modes of karyotype evolution via chromosome fusion or intercentromeric recombination.</title>
        <authorList>
            <person name="Coelho M.A."/>
            <person name="David-Palma M."/>
            <person name="Shea T."/>
            <person name="Bowers K."/>
            <person name="McGinley-Smith S."/>
            <person name="Mohammad A.W."/>
            <person name="Gnirke A."/>
            <person name="Yurkov A.M."/>
            <person name="Nowrousian M."/>
            <person name="Sun S."/>
            <person name="Cuomo C.A."/>
            <person name="Heitman J."/>
        </authorList>
    </citation>
    <scope>NUCLEOTIDE SEQUENCE [LARGE SCALE GENOMIC DNA]</scope>
    <source>
        <strain evidence="2 3">CBS 6074</strain>
    </source>
</reference>
<dbReference type="AlphaFoldDB" id="A0AAX4JR98"/>
<protein>
    <submittedName>
        <fullName evidence="2">Uncharacterized protein</fullName>
    </submittedName>
</protein>
<dbReference type="PANTHER" id="PTHR40644">
    <property type="entry name" value="UPF0653 PROTEIN C607.02C"/>
    <property type="match status" value="1"/>
</dbReference>
<proteinExistence type="predicted"/>